<reference evidence="2" key="1">
    <citation type="journal article" date="2019" name="Int. J. Syst. Evol. Microbiol.">
        <title>The Global Catalogue of Microorganisms (GCM) 10K type strain sequencing project: providing services to taxonomists for standard genome sequencing and annotation.</title>
        <authorList>
            <consortium name="The Broad Institute Genomics Platform"/>
            <consortium name="The Broad Institute Genome Sequencing Center for Infectious Disease"/>
            <person name="Wu L."/>
            <person name="Ma J."/>
        </authorList>
    </citation>
    <scope>NUCLEOTIDE SEQUENCE [LARGE SCALE GENOMIC DNA]</scope>
    <source>
        <strain evidence="2">JCM 18657</strain>
    </source>
</reference>
<gene>
    <name evidence="1" type="ORF">ACFQWB_11435</name>
</gene>
<proteinExistence type="predicted"/>
<name>A0ABW2V5G1_9BACL</name>
<comment type="caution">
    <text evidence="1">The sequence shown here is derived from an EMBL/GenBank/DDBJ whole genome shotgun (WGS) entry which is preliminary data.</text>
</comment>
<sequence length="90" mass="10076">MKCIAVYTSDFQVFSDVYEKVLDLSLADEEETEVDGVTVSASGSVPGQYLERMRVKPDVAVMRVKGRDVTILQHRELFEILLPEAEVAVL</sequence>
<protein>
    <submittedName>
        <fullName evidence="1">NAD/NADP transhydrogenase alpha subunit</fullName>
    </submittedName>
</protein>
<evidence type="ECO:0000313" key="2">
    <source>
        <dbReference type="Proteomes" id="UP001596528"/>
    </source>
</evidence>
<organism evidence="1 2">
    <name type="scientific">Paenibacillus thermoaerophilus</name>
    <dbReference type="NCBI Taxonomy" id="1215385"/>
    <lineage>
        <taxon>Bacteria</taxon>
        <taxon>Bacillati</taxon>
        <taxon>Bacillota</taxon>
        <taxon>Bacilli</taxon>
        <taxon>Bacillales</taxon>
        <taxon>Paenibacillaceae</taxon>
        <taxon>Paenibacillus</taxon>
    </lineage>
</organism>
<accession>A0ABW2V5G1</accession>
<evidence type="ECO:0000313" key="1">
    <source>
        <dbReference type="EMBL" id="MFC7750536.1"/>
    </source>
</evidence>
<dbReference type="EMBL" id="JBHTGQ010000023">
    <property type="protein sequence ID" value="MFC7750536.1"/>
    <property type="molecule type" value="Genomic_DNA"/>
</dbReference>
<keyword evidence="2" id="KW-1185">Reference proteome</keyword>
<dbReference type="RefSeq" id="WP_138787868.1">
    <property type="nucleotide sequence ID" value="NZ_JBHTGQ010000023.1"/>
</dbReference>
<dbReference type="Proteomes" id="UP001596528">
    <property type="component" value="Unassembled WGS sequence"/>
</dbReference>